<protein>
    <submittedName>
        <fullName evidence="2">Uncharacterized protein</fullName>
    </submittedName>
</protein>
<sequence>MRTITFKFSNDDTKPTHSCYFQNMYFYVTLNISNLCFFCLSFLFINIYIIVLQRLNTIISKKETIVLADKIFNGLAKIKTVTSTKSNVINQSSVIEEEAQPIHTNVEQSDCKRNDFSSRKNIDAQEYDDILTRHTNLRMMAKEPYFISILLNGIRLQIGQSCFNVQNEDQSKDYSQKFCKLYNYNNPDKAKSMLKKRMPRCDHGYMYIQGKHASKSTTAKPDPTADYVSIFKRIILSRSLLKILVTFNTTIHCNQVNDFKDEKEISNIELNKKLLNSEEIQMDIDESEFFFNKEKM</sequence>
<dbReference type="EMBL" id="ASPP01003613">
    <property type="protein sequence ID" value="ETO33179.1"/>
    <property type="molecule type" value="Genomic_DNA"/>
</dbReference>
<evidence type="ECO:0000256" key="1">
    <source>
        <dbReference type="SAM" id="Phobius"/>
    </source>
</evidence>
<feature type="transmembrane region" description="Helical" evidence="1">
    <location>
        <begin position="24"/>
        <end position="52"/>
    </location>
</feature>
<proteinExistence type="predicted"/>
<evidence type="ECO:0000313" key="2">
    <source>
        <dbReference type="EMBL" id="ETO33179.1"/>
    </source>
</evidence>
<keyword evidence="1" id="KW-0472">Membrane</keyword>
<accession>X6P515</accession>
<dbReference type="Proteomes" id="UP000023152">
    <property type="component" value="Unassembled WGS sequence"/>
</dbReference>
<dbReference type="AlphaFoldDB" id="X6P515"/>
<keyword evidence="1" id="KW-0812">Transmembrane</keyword>
<name>X6P515_RETFI</name>
<evidence type="ECO:0000313" key="3">
    <source>
        <dbReference type="Proteomes" id="UP000023152"/>
    </source>
</evidence>
<gene>
    <name evidence="2" type="ORF">RFI_03928</name>
</gene>
<comment type="caution">
    <text evidence="2">The sequence shown here is derived from an EMBL/GenBank/DDBJ whole genome shotgun (WGS) entry which is preliminary data.</text>
</comment>
<reference evidence="2 3" key="1">
    <citation type="journal article" date="2013" name="Curr. Biol.">
        <title>The Genome of the Foraminiferan Reticulomyxa filosa.</title>
        <authorList>
            <person name="Glockner G."/>
            <person name="Hulsmann N."/>
            <person name="Schleicher M."/>
            <person name="Noegel A.A."/>
            <person name="Eichinger L."/>
            <person name="Gallinger C."/>
            <person name="Pawlowski J."/>
            <person name="Sierra R."/>
            <person name="Euteneuer U."/>
            <person name="Pillet L."/>
            <person name="Moustafa A."/>
            <person name="Platzer M."/>
            <person name="Groth M."/>
            <person name="Szafranski K."/>
            <person name="Schliwa M."/>
        </authorList>
    </citation>
    <scope>NUCLEOTIDE SEQUENCE [LARGE SCALE GENOMIC DNA]</scope>
</reference>
<keyword evidence="3" id="KW-1185">Reference proteome</keyword>
<organism evidence="2 3">
    <name type="scientific">Reticulomyxa filosa</name>
    <dbReference type="NCBI Taxonomy" id="46433"/>
    <lineage>
        <taxon>Eukaryota</taxon>
        <taxon>Sar</taxon>
        <taxon>Rhizaria</taxon>
        <taxon>Retaria</taxon>
        <taxon>Foraminifera</taxon>
        <taxon>Monothalamids</taxon>
        <taxon>Reticulomyxidae</taxon>
        <taxon>Reticulomyxa</taxon>
    </lineage>
</organism>
<keyword evidence="1" id="KW-1133">Transmembrane helix</keyword>